<evidence type="ECO:0000256" key="1">
    <source>
        <dbReference type="SAM" id="MobiDB-lite"/>
    </source>
</evidence>
<feature type="compositionally biased region" description="Low complexity" evidence="1">
    <location>
        <begin position="52"/>
        <end position="63"/>
    </location>
</feature>
<protein>
    <submittedName>
        <fullName evidence="3">Uncharacterized protein</fullName>
    </submittedName>
</protein>
<keyword evidence="2" id="KW-0732">Signal</keyword>
<feature type="chain" id="PRO_5019362118" evidence="2">
    <location>
        <begin position="27"/>
        <end position="179"/>
    </location>
</feature>
<organism evidence="3 4">
    <name type="scientific">Vitis vinifera</name>
    <name type="common">Grape</name>
    <dbReference type="NCBI Taxonomy" id="29760"/>
    <lineage>
        <taxon>Eukaryota</taxon>
        <taxon>Viridiplantae</taxon>
        <taxon>Streptophyta</taxon>
        <taxon>Embryophyta</taxon>
        <taxon>Tracheophyta</taxon>
        <taxon>Spermatophyta</taxon>
        <taxon>Magnoliopsida</taxon>
        <taxon>eudicotyledons</taxon>
        <taxon>Gunneridae</taxon>
        <taxon>Pentapetalae</taxon>
        <taxon>rosids</taxon>
        <taxon>Vitales</taxon>
        <taxon>Vitaceae</taxon>
        <taxon>Viteae</taxon>
        <taxon>Vitis</taxon>
    </lineage>
</organism>
<evidence type="ECO:0000313" key="4">
    <source>
        <dbReference type="Proteomes" id="UP000288805"/>
    </source>
</evidence>
<dbReference type="AlphaFoldDB" id="A0A438FAS6"/>
<gene>
    <name evidence="3" type="ORF">CK203_070504</name>
</gene>
<reference evidence="3 4" key="1">
    <citation type="journal article" date="2018" name="PLoS Genet.">
        <title>Population sequencing reveals clonal diversity and ancestral inbreeding in the grapevine cultivar Chardonnay.</title>
        <authorList>
            <person name="Roach M.J."/>
            <person name="Johnson D.L."/>
            <person name="Bohlmann J."/>
            <person name="van Vuuren H.J."/>
            <person name="Jones S.J."/>
            <person name="Pretorius I.S."/>
            <person name="Schmidt S.A."/>
            <person name="Borneman A.R."/>
        </authorList>
    </citation>
    <scope>NUCLEOTIDE SEQUENCE [LARGE SCALE GENOMIC DNA]</scope>
    <source>
        <strain evidence="4">cv. Chardonnay</strain>
        <tissue evidence="3">Leaf</tissue>
    </source>
</reference>
<feature type="region of interest" description="Disordered" evidence="1">
    <location>
        <begin position="52"/>
        <end position="179"/>
    </location>
</feature>
<feature type="compositionally biased region" description="Basic residues" evidence="1">
    <location>
        <begin position="108"/>
        <end position="119"/>
    </location>
</feature>
<proteinExistence type="predicted"/>
<feature type="compositionally biased region" description="Low complexity" evidence="1">
    <location>
        <begin position="74"/>
        <end position="105"/>
    </location>
</feature>
<sequence length="179" mass="18693">MASSSTISSSFVFFAVFLFLCTLSHATNPGLILTVVNNCPFTIWQPSSQTPATTSWSVAASPSTPSPTAPSPPLLTTGPAGSGLAPDAPTSTASSPASPATAAAARMQRLRWRRSRHSGPVHPPSRPERLLILRRQPRRWIQPSDDGDPTRREGVVPSGGLQGQSTGDVSGEAANVVPT</sequence>
<name>A0A438FAS6_VITVI</name>
<evidence type="ECO:0000313" key="3">
    <source>
        <dbReference type="EMBL" id="RVW57067.1"/>
    </source>
</evidence>
<dbReference type="Proteomes" id="UP000288805">
    <property type="component" value="Unassembled WGS sequence"/>
</dbReference>
<evidence type="ECO:0000256" key="2">
    <source>
        <dbReference type="SAM" id="SignalP"/>
    </source>
</evidence>
<accession>A0A438FAS6</accession>
<feature type="compositionally biased region" description="Pro residues" evidence="1">
    <location>
        <begin position="64"/>
        <end position="73"/>
    </location>
</feature>
<comment type="caution">
    <text evidence="3">The sequence shown here is derived from an EMBL/GenBank/DDBJ whole genome shotgun (WGS) entry which is preliminary data.</text>
</comment>
<dbReference type="EMBL" id="QGNW01001068">
    <property type="protein sequence ID" value="RVW57067.1"/>
    <property type="molecule type" value="Genomic_DNA"/>
</dbReference>
<feature type="signal peptide" evidence="2">
    <location>
        <begin position="1"/>
        <end position="26"/>
    </location>
</feature>